<accession>A0ABP5ML50</accession>
<evidence type="ECO:0000256" key="1">
    <source>
        <dbReference type="SAM" id="MobiDB-lite"/>
    </source>
</evidence>
<dbReference type="CDD" id="cd12797">
    <property type="entry name" value="M23_peptidase"/>
    <property type="match status" value="1"/>
</dbReference>
<protein>
    <recommendedName>
        <fullName evidence="2">M23ase beta-sheet core domain-containing protein</fullName>
    </recommendedName>
</protein>
<feature type="region of interest" description="Disordered" evidence="1">
    <location>
        <begin position="191"/>
        <end position="228"/>
    </location>
</feature>
<name>A0ABP5ML50_9MICO</name>
<feature type="region of interest" description="Disordered" evidence="1">
    <location>
        <begin position="1"/>
        <end position="65"/>
    </location>
</feature>
<feature type="domain" description="M23ase beta-sheet core" evidence="2">
    <location>
        <begin position="449"/>
        <end position="546"/>
    </location>
</feature>
<dbReference type="Gene3D" id="2.70.70.10">
    <property type="entry name" value="Glucose Permease (Domain IIA)"/>
    <property type="match status" value="1"/>
</dbReference>
<evidence type="ECO:0000313" key="3">
    <source>
        <dbReference type="EMBL" id="GAA2173765.1"/>
    </source>
</evidence>
<dbReference type="EMBL" id="BAAAQT010000006">
    <property type="protein sequence ID" value="GAA2173765.1"/>
    <property type="molecule type" value="Genomic_DNA"/>
</dbReference>
<proteinExistence type="predicted"/>
<evidence type="ECO:0000259" key="2">
    <source>
        <dbReference type="Pfam" id="PF01551"/>
    </source>
</evidence>
<reference evidence="4" key="1">
    <citation type="journal article" date="2019" name="Int. J. Syst. Evol. Microbiol.">
        <title>The Global Catalogue of Microorganisms (GCM) 10K type strain sequencing project: providing services to taxonomists for standard genome sequencing and annotation.</title>
        <authorList>
            <consortium name="The Broad Institute Genomics Platform"/>
            <consortium name="The Broad Institute Genome Sequencing Center for Infectious Disease"/>
            <person name="Wu L."/>
            <person name="Ma J."/>
        </authorList>
    </citation>
    <scope>NUCLEOTIDE SEQUENCE [LARGE SCALE GENOMIC DNA]</scope>
    <source>
        <strain evidence="4">JCM 16026</strain>
    </source>
</reference>
<dbReference type="InterPro" id="IPR011055">
    <property type="entry name" value="Dup_hybrid_motif"/>
</dbReference>
<organism evidence="3 4">
    <name type="scientific">Agrococcus versicolor</name>
    <dbReference type="NCBI Taxonomy" id="501482"/>
    <lineage>
        <taxon>Bacteria</taxon>
        <taxon>Bacillati</taxon>
        <taxon>Actinomycetota</taxon>
        <taxon>Actinomycetes</taxon>
        <taxon>Micrococcales</taxon>
        <taxon>Microbacteriaceae</taxon>
        <taxon>Agrococcus</taxon>
    </lineage>
</organism>
<dbReference type="RefSeq" id="WP_344342674.1">
    <property type="nucleotide sequence ID" value="NZ_BAAAQT010000006.1"/>
</dbReference>
<dbReference type="SUPFAM" id="SSF51261">
    <property type="entry name" value="Duplicated hybrid motif"/>
    <property type="match status" value="1"/>
</dbReference>
<dbReference type="InterPro" id="IPR050570">
    <property type="entry name" value="Cell_wall_metabolism_enzyme"/>
</dbReference>
<comment type="caution">
    <text evidence="3">The sequence shown here is derived from an EMBL/GenBank/DDBJ whole genome shotgun (WGS) entry which is preliminary data.</text>
</comment>
<sequence>MTRQDESAQADADQGVPSTRRSRREGEREAQSRALYADSGQTSSAMRVVDGGSPIYRTRREMRESASRLARDLPVIVEPTLAQADAATVRPVDAESRRARRALQQPASTAADAAVETPQATTARRGRRAADGAAFVADEQPAVAGEQATRRARPAAAPQESTAPSADETGIAASVVAPEPEGSSIVVDASPTTAAASTPSSPEPTPVATAAASVAASAPAADAPQAERAMTRAERRAAQAAGSAEVSAAVAAVLGAEQADAASTPVRSPLRRETRPPRPAVVARRPVSVAPVVRPSRRARSSAARKAVQRLGAAGVILSIGSFVAVTSLPAQALSPAPEAPPAYGDVQVEQQLDVTSGSGAHGDEEVTAVLTREDFNVADEIASTRLDADELAQLQAVADTDTIGPYYEGEPSMPNVWAQLETSYTQSPFPSLAEVPVSSGFGYRWGSFHGGVDLIPGAGTPVFPIANGVVVAVWQGNNPGGGGYEVIVEHNIDGQFFQSWYPHMTAGSILVEEGQVVDITTQLGAVGSTGRSTGAHLHLEIKNGDYISVDPLVWLATREQILEP</sequence>
<dbReference type="Proteomes" id="UP001501599">
    <property type="component" value="Unassembled WGS sequence"/>
</dbReference>
<dbReference type="InterPro" id="IPR016047">
    <property type="entry name" value="M23ase_b-sheet_dom"/>
</dbReference>
<dbReference type="PANTHER" id="PTHR21666">
    <property type="entry name" value="PEPTIDASE-RELATED"/>
    <property type="match status" value="1"/>
</dbReference>
<dbReference type="Pfam" id="PF01551">
    <property type="entry name" value="Peptidase_M23"/>
    <property type="match status" value="1"/>
</dbReference>
<feature type="region of interest" description="Disordered" evidence="1">
    <location>
        <begin position="258"/>
        <end position="283"/>
    </location>
</feature>
<gene>
    <name evidence="3" type="ORF">GCM10009846_17030</name>
</gene>
<feature type="region of interest" description="Disordered" evidence="1">
    <location>
        <begin position="85"/>
        <end position="168"/>
    </location>
</feature>
<evidence type="ECO:0000313" key="4">
    <source>
        <dbReference type="Proteomes" id="UP001501599"/>
    </source>
</evidence>
<keyword evidence="4" id="KW-1185">Reference proteome</keyword>
<dbReference type="PANTHER" id="PTHR21666:SF270">
    <property type="entry name" value="MUREIN HYDROLASE ACTIVATOR ENVC"/>
    <property type="match status" value="1"/>
</dbReference>